<dbReference type="GO" id="GO:0005507">
    <property type="term" value="F:copper ion binding"/>
    <property type="evidence" value="ECO:0007669"/>
    <property type="project" value="TreeGrafter"/>
</dbReference>
<reference evidence="4" key="1">
    <citation type="submission" date="2015-07" db="EMBL/GenBank/DDBJ databases">
        <title>Fjat-10053 dsm26.</title>
        <authorList>
            <person name="Liu B."/>
            <person name="Wang J."/>
            <person name="Zhu Y."/>
            <person name="Liu G."/>
            <person name="Chen Q."/>
            <person name="Chen Z."/>
            <person name="Lan J."/>
            <person name="Che J."/>
            <person name="Ge C."/>
            <person name="Shi H."/>
            <person name="Pan Z."/>
            <person name="Liu X."/>
        </authorList>
    </citation>
    <scope>NUCLEOTIDE SEQUENCE [LARGE SCALE GENOMIC DNA]</scope>
    <source>
        <strain evidence="4">DSM 26</strain>
    </source>
</reference>
<accession>A0A0L0QLU1</accession>
<evidence type="ECO:0000313" key="4">
    <source>
        <dbReference type="Proteomes" id="UP000036780"/>
    </source>
</evidence>
<comment type="caution">
    <text evidence="3">The sequence shown here is derived from an EMBL/GenBank/DDBJ whole genome shotgun (WGS) entry which is preliminary data.</text>
</comment>
<dbReference type="Gene3D" id="3.20.20.380">
    <property type="entry name" value="Copper homeostasis (CutC) domain"/>
    <property type="match status" value="1"/>
</dbReference>
<keyword evidence="2" id="KW-0963">Cytoplasm</keyword>
<organism evidence="3 4">
    <name type="scientific">Virgibacillus pantothenticus</name>
    <dbReference type="NCBI Taxonomy" id="1473"/>
    <lineage>
        <taxon>Bacteria</taxon>
        <taxon>Bacillati</taxon>
        <taxon>Bacillota</taxon>
        <taxon>Bacilli</taxon>
        <taxon>Bacillales</taxon>
        <taxon>Bacillaceae</taxon>
        <taxon>Virgibacillus</taxon>
    </lineage>
</organism>
<name>A0A0L0QLU1_VIRPA</name>
<dbReference type="EMBL" id="LGTO01000007">
    <property type="protein sequence ID" value="KNE19511.1"/>
    <property type="molecule type" value="Genomic_DNA"/>
</dbReference>
<dbReference type="AlphaFoldDB" id="A0A0L0QLU1"/>
<comment type="caution">
    <text evidence="2">Once thought to be involved in copper homeostasis, experiments in E.coli have shown this is not the case.</text>
</comment>
<gene>
    <name evidence="2" type="primary">cutC</name>
    <name evidence="3" type="ORF">AFK71_13590</name>
</gene>
<dbReference type="OrthoDB" id="9815677at2"/>
<sequence>MELELIVQNKQDAIQAEKLGADRLELVTAIQEGGLTPSFGTMKSVIESVNIPVQVMIRPHSNHFFYKEEEFAVICEDIKALRSLQCNRIVFGALNEDRTINEQMLAKLIELFPNLDITFHRAFDEAMSLDEGYQTLVNYQRNVKRILTSGGKANCEAGKEQLAKLVTSSQRLQGPVIMPGSGLTPDNIAEIIQTTKAEQYHFGKAVRQGNSFANAISAQAVDKVLSVLK</sequence>
<protein>
    <recommendedName>
        <fullName evidence="2">PF03932 family protein CutC</fullName>
    </recommendedName>
</protein>
<dbReference type="HAMAP" id="MF_00795">
    <property type="entry name" value="CutC"/>
    <property type="match status" value="1"/>
</dbReference>
<keyword evidence="4" id="KW-1185">Reference proteome</keyword>
<dbReference type="SUPFAM" id="SSF110395">
    <property type="entry name" value="CutC-like"/>
    <property type="match status" value="1"/>
</dbReference>
<comment type="subcellular location">
    <subcellularLocation>
        <location evidence="2">Cytoplasm</location>
    </subcellularLocation>
</comment>
<dbReference type="Pfam" id="PF03932">
    <property type="entry name" value="CutC"/>
    <property type="match status" value="1"/>
</dbReference>
<proteinExistence type="inferred from homology"/>
<comment type="similarity">
    <text evidence="1 2">Belongs to the CutC family.</text>
</comment>
<dbReference type="PANTHER" id="PTHR12598">
    <property type="entry name" value="COPPER HOMEOSTASIS PROTEIN CUTC"/>
    <property type="match status" value="1"/>
</dbReference>
<dbReference type="InterPro" id="IPR005627">
    <property type="entry name" value="CutC-like"/>
</dbReference>
<evidence type="ECO:0000256" key="1">
    <source>
        <dbReference type="ARBA" id="ARBA00007768"/>
    </source>
</evidence>
<dbReference type="RefSeq" id="WP_050352050.1">
    <property type="nucleotide sequence ID" value="NZ_BOSN01000002.1"/>
</dbReference>
<dbReference type="PATRIC" id="fig|1473.5.peg.1329"/>
<evidence type="ECO:0000313" key="3">
    <source>
        <dbReference type="EMBL" id="KNE19511.1"/>
    </source>
</evidence>
<dbReference type="GO" id="GO:0005737">
    <property type="term" value="C:cytoplasm"/>
    <property type="evidence" value="ECO:0007669"/>
    <property type="project" value="UniProtKB-SubCell"/>
</dbReference>
<dbReference type="Proteomes" id="UP000036780">
    <property type="component" value="Unassembled WGS sequence"/>
</dbReference>
<evidence type="ECO:0000256" key="2">
    <source>
        <dbReference type="HAMAP-Rule" id="MF_00795"/>
    </source>
</evidence>
<dbReference type="InterPro" id="IPR036822">
    <property type="entry name" value="CutC-like_dom_sf"/>
</dbReference>
<dbReference type="PANTHER" id="PTHR12598:SF0">
    <property type="entry name" value="COPPER HOMEOSTASIS PROTEIN CUTC HOMOLOG"/>
    <property type="match status" value="1"/>
</dbReference>